<evidence type="ECO:0000313" key="3">
    <source>
        <dbReference type="Proteomes" id="UP000027446"/>
    </source>
</evidence>
<name>A0A069E9B0_9PROT</name>
<keyword evidence="3" id="KW-1185">Reference proteome</keyword>
<organism evidence="2 3">
    <name type="scientific">Hyphomonas adhaerens MHS-3</name>
    <dbReference type="NCBI Taxonomy" id="1280949"/>
    <lineage>
        <taxon>Bacteria</taxon>
        <taxon>Pseudomonadati</taxon>
        <taxon>Pseudomonadota</taxon>
        <taxon>Alphaproteobacteria</taxon>
        <taxon>Hyphomonadales</taxon>
        <taxon>Hyphomonadaceae</taxon>
        <taxon>Hyphomonas</taxon>
    </lineage>
</organism>
<sequence length="109" mass="12273">MPEEARPDKLKIIFSLQRPNDPPHPFAKLYIGGWAFDGVEAYGTELGRNLIAMFSQGDLPVWLSTPDGLGHLVHPEPNIVDMVTERQKPKNKTERKEAKAWAAGIKRQL</sequence>
<evidence type="ECO:0000313" key="2">
    <source>
        <dbReference type="EMBL" id="KCZ85566.1"/>
    </source>
</evidence>
<reference evidence="2 3" key="1">
    <citation type="journal article" date="2014" name="Antonie Van Leeuwenhoek">
        <title>Hyphomonas beringensis sp. nov. and Hyphomonas chukchiensis sp. nov., isolated from surface seawater of the Bering Sea and Chukchi Sea.</title>
        <authorList>
            <person name="Li C."/>
            <person name="Lai Q."/>
            <person name="Li G."/>
            <person name="Dong C."/>
            <person name="Wang J."/>
            <person name="Liao Y."/>
            <person name="Shao Z."/>
        </authorList>
    </citation>
    <scope>NUCLEOTIDE SEQUENCE [LARGE SCALE GENOMIC DNA]</scope>
    <source>
        <strain evidence="2 3">MHS-3</strain>
    </source>
</reference>
<feature type="region of interest" description="Disordered" evidence="1">
    <location>
        <begin position="84"/>
        <end position="109"/>
    </location>
</feature>
<dbReference type="EMBL" id="ARYH01000001">
    <property type="protein sequence ID" value="KCZ85566.1"/>
    <property type="molecule type" value="Genomic_DNA"/>
</dbReference>
<dbReference type="Proteomes" id="UP000027446">
    <property type="component" value="Unassembled WGS sequence"/>
</dbReference>
<protein>
    <submittedName>
        <fullName evidence="2">Uncharacterized protein</fullName>
    </submittedName>
</protein>
<feature type="compositionally biased region" description="Basic and acidic residues" evidence="1">
    <location>
        <begin position="84"/>
        <end position="99"/>
    </location>
</feature>
<evidence type="ECO:0000256" key="1">
    <source>
        <dbReference type="SAM" id="MobiDB-lite"/>
    </source>
</evidence>
<gene>
    <name evidence="2" type="ORF">HAD_07775</name>
</gene>
<comment type="caution">
    <text evidence="2">The sequence shown here is derived from an EMBL/GenBank/DDBJ whole genome shotgun (WGS) entry which is preliminary data.</text>
</comment>
<dbReference type="PATRIC" id="fig|1280949.3.peg.1584"/>
<dbReference type="AlphaFoldDB" id="A0A069E9B0"/>
<proteinExistence type="predicted"/>
<accession>A0A069E9B0</accession>